<organism evidence="2 3">
    <name type="scientific">Canna indica</name>
    <name type="common">Indian-shot</name>
    <dbReference type="NCBI Taxonomy" id="4628"/>
    <lineage>
        <taxon>Eukaryota</taxon>
        <taxon>Viridiplantae</taxon>
        <taxon>Streptophyta</taxon>
        <taxon>Embryophyta</taxon>
        <taxon>Tracheophyta</taxon>
        <taxon>Spermatophyta</taxon>
        <taxon>Magnoliopsida</taxon>
        <taxon>Liliopsida</taxon>
        <taxon>Zingiberales</taxon>
        <taxon>Cannaceae</taxon>
        <taxon>Canna</taxon>
    </lineage>
</organism>
<proteinExistence type="predicted"/>
<dbReference type="Proteomes" id="UP001327560">
    <property type="component" value="Chromosome 6"/>
</dbReference>
<evidence type="ECO:0000313" key="2">
    <source>
        <dbReference type="EMBL" id="WOL11416.1"/>
    </source>
</evidence>
<gene>
    <name evidence="2" type="ORF">Cni_G20178</name>
</gene>
<evidence type="ECO:0000313" key="3">
    <source>
        <dbReference type="Proteomes" id="UP001327560"/>
    </source>
</evidence>
<accession>A0AAQ3QJ89</accession>
<protein>
    <recommendedName>
        <fullName evidence="1">Reverse transcriptase zinc-binding domain-containing protein</fullName>
    </recommendedName>
</protein>
<sequence>MSCKVANRFQKEKIALCYSTRQGKKDIIEAVSKYIRKLIGRLSVSCFESLRISSLSTKSAYVFIEEKERIPREIEYDWPRVWRLNVPERVKIFLWKMLWNRLPTTKWFGNFSGVDADTCCVCEAVEDDSRHILLECKFAVQYWNFVQRKLGYNFVYQNEWSSGGWLKEPENLEKSSGEHLVSLIAISFWLLWKNRCSLKFNGRKEGIYSLFEKAISDVVDYAAKIRSKGRGISNNVSDYDTEREEEMQQILEVFSL</sequence>
<keyword evidence="3" id="KW-1185">Reference proteome</keyword>
<dbReference type="Pfam" id="PF13966">
    <property type="entry name" value="zf-RVT"/>
    <property type="match status" value="1"/>
</dbReference>
<evidence type="ECO:0000259" key="1">
    <source>
        <dbReference type="Pfam" id="PF13966"/>
    </source>
</evidence>
<dbReference type="InterPro" id="IPR026960">
    <property type="entry name" value="RVT-Znf"/>
</dbReference>
<name>A0AAQ3QJ89_9LILI</name>
<reference evidence="2 3" key="1">
    <citation type="submission" date="2023-10" db="EMBL/GenBank/DDBJ databases">
        <title>Chromosome-scale genome assembly provides insights into flower coloration mechanisms of Canna indica.</title>
        <authorList>
            <person name="Li C."/>
        </authorList>
    </citation>
    <scope>NUCLEOTIDE SEQUENCE [LARGE SCALE GENOMIC DNA]</scope>
    <source>
        <tissue evidence="2">Flower</tissue>
    </source>
</reference>
<feature type="domain" description="Reverse transcriptase zinc-binding" evidence="1">
    <location>
        <begin position="56"/>
        <end position="143"/>
    </location>
</feature>
<dbReference type="AlphaFoldDB" id="A0AAQ3QJ89"/>
<dbReference type="EMBL" id="CP136895">
    <property type="protein sequence ID" value="WOL11416.1"/>
    <property type="molecule type" value="Genomic_DNA"/>
</dbReference>